<dbReference type="GO" id="GO:0016625">
    <property type="term" value="F:oxidoreductase activity, acting on the aldehyde or oxo group of donors, iron-sulfur protein as acceptor"/>
    <property type="evidence" value="ECO:0007669"/>
    <property type="project" value="InterPro"/>
</dbReference>
<dbReference type="EMBL" id="VFJB01000004">
    <property type="protein sequence ID" value="KAA0258402.1"/>
    <property type="molecule type" value="Genomic_DNA"/>
</dbReference>
<protein>
    <submittedName>
        <fullName evidence="10">Aldehyde ferredoxin oxidoreductase family protein</fullName>
    </submittedName>
</protein>
<dbReference type="PANTHER" id="PTHR30038">
    <property type="entry name" value="ALDEHYDE FERREDOXIN OXIDOREDUCTASE"/>
    <property type="match status" value="1"/>
</dbReference>
<evidence type="ECO:0000256" key="7">
    <source>
        <dbReference type="ARBA" id="ARBA00023014"/>
    </source>
</evidence>
<evidence type="ECO:0000256" key="4">
    <source>
        <dbReference type="ARBA" id="ARBA00022723"/>
    </source>
</evidence>
<gene>
    <name evidence="10" type="ORF">FHQ18_04380</name>
</gene>
<evidence type="ECO:0000256" key="6">
    <source>
        <dbReference type="ARBA" id="ARBA00023004"/>
    </source>
</evidence>
<dbReference type="Gene3D" id="1.10.569.10">
    <property type="entry name" value="Aldehyde Ferredoxin Oxidoreductase Protein, subunit A, domain 2"/>
    <property type="match status" value="1"/>
</dbReference>
<dbReference type="InterPro" id="IPR036503">
    <property type="entry name" value="Ald_Fedxn_OxRdtase_N_sf"/>
</dbReference>
<evidence type="ECO:0000313" key="10">
    <source>
        <dbReference type="EMBL" id="KAA0258402.1"/>
    </source>
</evidence>
<dbReference type="GO" id="GO:0051539">
    <property type="term" value="F:4 iron, 4 sulfur cluster binding"/>
    <property type="evidence" value="ECO:0007669"/>
    <property type="project" value="UniProtKB-KW"/>
</dbReference>
<dbReference type="SUPFAM" id="SSF48310">
    <property type="entry name" value="Aldehyde ferredoxin oxidoreductase, C-terminal domains"/>
    <property type="match status" value="1"/>
</dbReference>
<dbReference type="RefSeq" id="WP_149265959.1">
    <property type="nucleotide sequence ID" value="NZ_VFJB01000004.1"/>
</dbReference>
<reference evidence="10 11" key="1">
    <citation type="submission" date="2019-06" db="EMBL/GenBank/DDBJ databases">
        <title>Genomic insights into carbon and energy metabolism of Deferribacter autotrophicus revealed new metabolic traits in the phylum Deferribacteres.</title>
        <authorList>
            <person name="Slobodkin A.I."/>
            <person name="Slobodkina G.B."/>
            <person name="Allioux M."/>
            <person name="Alain K."/>
            <person name="Jebbar M."/>
            <person name="Shadrin V."/>
            <person name="Kublanov I.V."/>
            <person name="Toshchakov S.V."/>
            <person name="Bonch-Osmolovskaya E.A."/>
        </authorList>
    </citation>
    <scope>NUCLEOTIDE SEQUENCE [LARGE SCALE GENOMIC DNA]</scope>
    <source>
        <strain evidence="10 11">SL50</strain>
    </source>
</reference>
<name>A0A5A8F7Z8_9BACT</name>
<comment type="caution">
    <text evidence="10">The sequence shown here is derived from an EMBL/GenBank/DDBJ whole genome shotgun (WGS) entry which is preliminary data.</text>
</comment>
<comment type="similarity">
    <text evidence="2">Belongs to the AOR/FOR family.</text>
</comment>
<keyword evidence="3" id="KW-0004">4Fe-4S</keyword>
<dbReference type="Proteomes" id="UP000322876">
    <property type="component" value="Unassembled WGS sequence"/>
</dbReference>
<dbReference type="AlphaFoldDB" id="A0A5A8F7Z8"/>
<dbReference type="GO" id="GO:0046872">
    <property type="term" value="F:metal ion binding"/>
    <property type="evidence" value="ECO:0007669"/>
    <property type="project" value="UniProtKB-KW"/>
</dbReference>
<accession>A0A5A8F7Z8</accession>
<dbReference type="InterPro" id="IPR013984">
    <property type="entry name" value="Ald_Fedxn_OxRdtase_dom2"/>
</dbReference>
<proteinExistence type="inferred from homology"/>
<keyword evidence="6" id="KW-0408">Iron</keyword>
<dbReference type="InterPro" id="IPR051919">
    <property type="entry name" value="W-dependent_AOR"/>
</dbReference>
<keyword evidence="5" id="KW-0560">Oxidoreductase</keyword>
<dbReference type="GO" id="GO:0009055">
    <property type="term" value="F:electron transfer activity"/>
    <property type="evidence" value="ECO:0007669"/>
    <property type="project" value="InterPro"/>
</dbReference>
<organism evidence="10 11">
    <name type="scientific">Deferribacter autotrophicus</name>
    <dbReference type="NCBI Taxonomy" id="500465"/>
    <lineage>
        <taxon>Bacteria</taxon>
        <taxon>Pseudomonadati</taxon>
        <taxon>Deferribacterota</taxon>
        <taxon>Deferribacteres</taxon>
        <taxon>Deferribacterales</taxon>
        <taxon>Deferribacteraceae</taxon>
        <taxon>Deferribacter</taxon>
    </lineage>
</organism>
<comment type="cofactor">
    <cofactor evidence="8">
        <name>tungstopterin</name>
        <dbReference type="ChEBI" id="CHEBI:30402"/>
    </cofactor>
</comment>
<evidence type="ECO:0000256" key="3">
    <source>
        <dbReference type="ARBA" id="ARBA00022485"/>
    </source>
</evidence>
<comment type="cofactor">
    <cofactor evidence="1">
        <name>[4Fe-4S] cluster</name>
        <dbReference type="ChEBI" id="CHEBI:49883"/>
    </cofactor>
</comment>
<evidence type="ECO:0000256" key="8">
    <source>
        <dbReference type="ARBA" id="ARBA00049934"/>
    </source>
</evidence>
<dbReference type="SUPFAM" id="SSF56228">
    <property type="entry name" value="Aldehyde ferredoxin oxidoreductase, N-terminal domain"/>
    <property type="match status" value="1"/>
</dbReference>
<evidence type="ECO:0000313" key="11">
    <source>
        <dbReference type="Proteomes" id="UP000322876"/>
    </source>
</evidence>
<sequence length="618" mass="68620">MKVVEGFSNKLLTIDLTNKSFEISQIPMEDRIKYLGAKGLGLKLFYDNFPGKIDPLSPENIIVIMPGILMGTNAPCSGRFHAITISPLTGIIGTSSCGGPFGMSLKKNGFDALIIKGKAENPTFLVIDEKGVTFESASEIWGKDTHHTQDYLSKYGDGILAIGPAGEHLVRYANVISRHRFLGRCGFGAVFGSKNLKGIVAKKGEYKILPKNKVLFDKLRKKGLNYINRNQFTAYNYRNYGTSSNVNFTNPKGAMPAYNFRDGYDPQSVNLSGEKMAELFHSKHHTCKPCSILCGHKGIINGKEMAIPEYETVTLLGSNLGIFDPAKIAEWNDLCSKMGLDTISLGGTLAWAMEANEKGIFKSELTFGKEDNIADTILKIAHRVDIGDKLAEGVKRLAEEHGGNEFAIHIKGLEISGYDPRAAFGQALSFATANRGGCHLSAYPVGLEIIFDLLNPYSEKGKADYTIFFENLFNCINSLQTCLFTAFAYLFEAPLTKYTPHFLLKFIMTNFPKIAISLVDFSLYHKMWVAVTGLNITAKEFITAGERIHVLERYMNCLLGVSRNDDILPARLISKSRQSDKKQKLPPIDKMLKAYYKKRGYDKNGKPTEKLLKKLQII</sequence>
<evidence type="ECO:0000256" key="1">
    <source>
        <dbReference type="ARBA" id="ARBA00001966"/>
    </source>
</evidence>
<dbReference type="InterPro" id="IPR001203">
    <property type="entry name" value="OxRdtase_Ald_Fedxn_C"/>
</dbReference>
<dbReference type="Gene3D" id="1.10.599.10">
    <property type="entry name" value="Aldehyde Ferredoxin Oxidoreductase Protein, subunit A, domain 3"/>
    <property type="match status" value="1"/>
</dbReference>
<dbReference type="SMART" id="SM00790">
    <property type="entry name" value="AFOR_N"/>
    <property type="match status" value="1"/>
</dbReference>
<dbReference type="PANTHER" id="PTHR30038:SF7">
    <property type="entry name" value="TUNGSTEN-CONTAINING GLYCERALDEHYDE-3-PHOSPHATE:FERREDOXIN OXIDOREDUCTASE"/>
    <property type="match status" value="1"/>
</dbReference>
<dbReference type="Pfam" id="PF01314">
    <property type="entry name" value="AFOR_C"/>
    <property type="match status" value="1"/>
</dbReference>
<dbReference type="Gene3D" id="3.60.9.10">
    <property type="entry name" value="Aldehyde ferredoxin oxidoreductase, N-terminal domain"/>
    <property type="match status" value="1"/>
</dbReference>
<dbReference type="OrthoDB" id="9763894at2"/>
<keyword evidence="11" id="KW-1185">Reference proteome</keyword>
<dbReference type="InterPro" id="IPR013983">
    <property type="entry name" value="Ald_Fedxn_OxRdtase_N"/>
</dbReference>
<dbReference type="InterPro" id="IPR036021">
    <property type="entry name" value="Tungsten_al_ferr_oxy-like_C"/>
</dbReference>
<keyword evidence="7" id="KW-0411">Iron-sulfur</keyword>
<keyword evidence="4" id="KW-0479">Metal-binding</keyword>
<evidence type="ECO:0000256" key="5">
    <source>
        <dbReference type="ARBA" id="ARBA00023002"/>
    </source>
</evidence>
<evidence type="ECO:0000259" key="9">
    <source>
        <dbReference type="SMART" id="SM00790"/>
    </source>
</evidence>
<feature type="domain" description="Aldehyde ferredoxin oxidoreductase N-terminal" evidence="9">
    <location>
        <begin position="7"/>
        <end position="205"/>
    </location>
</feature>
<dbReference type="InterPro" id="IPR013985">
    <property type="entry name" value="Ald_Fedxn_OxRdtase_dom3"/>
</dbReference>
<dbReference type="Pfam" id="PF02730">
    <property type="entry name" value="AFOR_N"/>
    <property type="match status" value="1"/>
</dbReference>
<evidence type="ECO:0000256" key="2">
    <source>
        <dbReference type="ARBA" id="ARBA00011032"/>
    </source>
</evidence>